<feature type="compositionally biased region" description="Polar residues" evidence="11">
    <location>
        <begin position="1"/>
        <end position="15"/>
    </location>
</feature>
<evidence type="ECO:0000313" key="13">
    <source>
        <dbReference type="Proteomes" id="UP001479290"/>
    </source>
</evidence>
<feature type="region of interest" description="Disordered" evidence="11">
    <location>
        <begin position="535"/>
        <end position="562"/>
    </location>
</feature>
<proteinExistence type="inferred from homology"/>
<evidence type="ECO:0000256" key="1">
    <source>
        <dbReference type="ARBA" id="ARBA00004123"/>
    </source>
</evidence>
<evidence type="ECO:0000256" key="3">
    <source>
        <dbReference type="ARBA" id="ARBA00021438"/>
    </source>
</evidence>
<dbReference type="SUPFAM" id="SSF50447">
    <property type="entry name" value="Translation proteins"/>
    <property type="match status" value="1"/>
</dbReference>
<dbReference type="GO" id="GO:0006364">
    <property type="term" value="P:rRNA processing"/>
    <property type="evidence" value="ECO:0007669"/>
    <property type="project" value="UniProtKB-KW"/>
</dbReference>
<dbReference type="GO" id="GO:0005732">
    <property type="term" value="C:sno(s)RNA-containing ribonucleoprotein complex"/>
    <property type="evidence" value="ECO:0007669"/>
    <property type="project" value="InterPro"/>
</dbReference>
<feature type="compositionally biased region" description="Basic residues" evidence="11">
    <location>
        <begin position="464"/>
        <end position="475"/>
    </location>
</feature>
<reference evidence="12 13" key="1">
    <citation type="submission" date="2024-05" db="EMBL/GenBank/DDBJ databases">
        <title>A high-quality chromosomal-level genome assembly of Topmouth culter (Culter alburnus).</title>
        <authorList>
            <person name="Zhao H."/>
        </authorList>
    </citation>
    <scope>NUCLEOTIDE SEQUENCE [LARGE SCALE GENOMIC DNA]</scope>
    <source>
        <strain evidence="12">CATC2023</strain>
        <tissue evidence="12">Muscle</tissue>
    </source>
</reference>
<keyword evidence="7" id="KW-0694">RNA-binding</keyword>
<dbReference type="GO" id="GO:0000493">
    <property type="term" value="P:box H/ACA snoRNP assembly"/>
    <property type="evidence" value="ECO:0007669"/>
    <property type="project" value="InterPro"/>
</dbReference>
<dbReference type="Pfam" id="PF04410">
    <property type="entry name" value="Gar1"/>
    <property type="match status" value="1"/>
</dbReference>
<feature type="compositionally biased region" description="Polar residues" evidence="11">
    <location>
        <begin position="183"/>
        <end position="199"/>
    </location>
</feature>
<evidence type="ECO:0000256" key="9">
    <source>
        <dbReference type="ARBA" id="ARBA00057529"/>
    </source>
</evidence>
<keyword evidence="5" id="KW-0698">rRNA processing</keyword>
<dbReference type="Gene3D" id="2.40.10.230">
    <property type="entry name" value="Probable tRNA pseudouridine synthase domain"/>
    <property type="match status" value="1"/>
</dbReference>
<dbReference type="GO" id="GO:0001522">
    <property type="term" value="P:pseudouridine synthesis"/>
    <property type="evidence" value="ECO:0007669"/>
    <property type="project" value="InterPro"/>
</dbReference>
<feature type="region of interest" description="Disordered" evidence="11">
    <location>
        <begin position="1"/>
        <end position="200"/>
    </location>
</feature>
<evidence type="ECO:0000256" key="7">
    <source>
        <dbReference type="ARBA" id="ARBA00022884"/>
    </source>
</evidence>
<feature type="region of interest" description="Disordered" evidence="11">
    <location>
        <begin position="409"/>
        <end position="497"/>
    </location>
</feature>
<dbReference type="GO" id="GO:0005634">
    <property type="term" value="C:nucleus"/>
    <property type="evidence" value="ECO:0007669"/>
    <property type="project" value="UniProtKB-SubCell"/>
</dbReference>
<dbReference type="GO" id="GO:0003723">
    <property type="term" value="F:RNA binding"/>
    <property type="evidence" value="ECO:0007669"/>
    <property type="project" value="UniProtKB-KW"/>
</dbReference>
<feature type="compositionally biased region" description="Low complexity" evidence="11">
    <location>
        <begin position="100"/>
        <end position="115"/>
    </location>
</feature>
<comment type="similarity">
    <text evidence="2">Belongs to the NAF1 family.</text>
</comment>
<keyword evidence="6" id="KW-0597">Phosphoprotein</keyword>
<dbReference type="InterPro" id="IPR007504">
    <property type="entry name" value="H/ACA_rnp_Gar1/Naf1"/>
</dbReference>
<name>A0AAW2ASC3_CULAL</name>
<feature type="compositionally biased region" description="Basic and acidic residues" evidence="11">
    <location>
        <begin position="409"/>
        <end position="420"/>
    </location>
</feature>
<evidence type="ECO:0000256" key="6">
    <source>
        <dbReference type="ARBA" id="ARBA00022553"/>
    </source>
</evidence>
<comment type="subcellular location">
    <subcellularLocation>
        <location evidence="1">Nucleus</location>
    </subcellularLocation>
</comment>
<keyword evidence="8" id="KW-0539">Nucleus</keyword>
<evidence type="ECO:0000256" key="10">
    <source>
        <dbReference type="ARBA" id="ARBA00063185"/>
    </source>
</evidence>
<dbReference type="InterPro" id="IPR009000">
    <property type="entry name" value="Transl_B-barrel_sf"/>
</dbReference>
<feature type="compositionally biased region" description="Polar residues" evidence="11">
    <location>
        <begin position="29"/>
        <end position="46"/>
    </location>
</feature>
<feature type="compositionally biased region" description="Low complexity" evidence="11">
    <location>
        <begin position="241"/>
        <end position="257"/>
    </location>
</feature>
<sequence>MENSSTENVIDSQDQGETKSENEKMELDINTTEFQTETKGDQSSGPQLGPTDETCTSGQSEQIEDQISSIQSEHIENQCSRGQLGPAEGPYTGDQSIDTEGQSSSIQSEQKSSGQLRPTLEPCTSDLSGLADQMSIIQSEQTGGQSSSIQSEQTSEQKSSGQLGPTSEPCISHLSGLARDQMSVIQSEQTGDQSSSIQTGPAKMQCGVVVSPHSGTGSLALLGMQYRGNSSDDNCSDSDSDSSSSTSSSSSSSSSSSTEPLEVVMNNADDDDGVVAMGNEKKPVPLKTHDELLIEDLPEVENLIISLPEDTEMEPIGTISSIVEQLVIVESYKNTPALNEDSVLFNKNRNSVGKVFEIFGPVCQPYYVLRFNSHDDIDQKDVKVRDPVYFAPKIKDFTDYIFTERLHETKGSDASWKNDQEPPPEALDFSDDEQEKLAKQKLKEQKRRQQNDSDSEDESDAHKAPQKAGRRKPRQNRSVPRGQHHNRGGGFHSNYHAHPHFPPDYMFPHPDPHMFPFQHPMIPPFPRPPPFHMGMAPWPPGPNQGFMFQPPPPPPPPPPFNQ</sequence>
<organism evidence="12 13">
    <name type="scientific">Culter alburnus</name>
    <name type="common">Topmouth culter</name>
    <dbReference type="NCBI Taxonomy" id="194366"/>
    <lineage>
        <taxon>Eukaryota</taxon>
        <taxon>Metazoa</taxon>
        <taxon>Chordata</taxon>
        <taxon>Craniata</taxon>
        <taxon>Vertebrata</taxon>
        <taxon>Euteleostomi</taxon>
        <taxon>Actinopterygii</taxon>
        <taxon>Neopterygii</taxon>
        <taxon>Teleostei</taxon>
        <taxon>Ostariophysi</taxon>
        <taxon>Cypriniformes</taxon>
        <taxon>Xenocyprididae</taxon>
        <taxon>Xenocypridinae</taxon>
        <taxon>Culter</taxon>
    </lineage>
</organism>
<accession>A0AAW2ASC3</accession>
<feature type="compositionally biased region" description="Pro residues" evidence="11">
    <location>
        <begin position="549"/>
        <end position="562"/>
    </location>
</feature>
<evidence type="ECO:0000256" key="4">
    <source>
        <dbReference type="ARBA" id="ARBA00022517"/>
    </source>
</evidence>
<dbReference type="AlphaFoldDB" id="A0AAW2ASC3"/>
<comment type="subunit">
    <text evidence="10">During assembly of the complex, component of the small nucleolar ribonucleoprotein particles containing H/ACA-type snoRNAs (H/ACA snoRNPs) which contains NOLA2/NHP2, NOLA3/NOP10, NAF1 and DKC1/NOLA4. Interacts directly with DKC1/NOLA4.</text>
</comment>
<feature type="compositionally biased region" description="Basic and acidic residues" evidence="11">
    <location>
        <begin position="16"/>
        <end position="27"/>
    </location>
</feature>
<dbReference type="Proteomes" id="UP001479290">
    <property type="component" value="Unassembled WGS sequence"/>
</dbReference>
<dbReference type="PANTHER" id="PTHR31633">
    <property type="entry name" value="H/ACA RIBONUCLEOPROTEIN COMPLEX NON-CORE SUBUNIT NAF1"/>
    <property type="match status" value="1"/>
</dbReference>
<dbReference type="PANTHER" id="PTHR31633:SF1">
    <property type="entry name" value="H_ACA RIBONUCLEOPROTEIN COMPLEX NON-CORE SUBUNIT NAF1"/>
    <property type="match status" value="1"/>
</dbReference>
<comment type="caution">
    <text evidence="12">The sequence shown here is derived from an EMBL/GenBank/DDBJ whole genome shotgun (WGS) entry which is preliminary data.</text>
</comment>
<feature type="compositionally biased region" description="Low complexity" evidence="11">
    <location>
        <begin position="135"/>
        <end position="162"/>
    </location>
</feature>
<dbReference type="EMBL" id="JAWDJR010000004">
    <property type="protein sequence ID" value="KAK9975776.1"/>
    <property type="molecule type" value="Genomic_DNA"/>
</dbReference>
<feature type="region of interest" description="Disordered" evidence="11">
    <location>
        <begin position="230"/>
        <end position="261"/>
    </location>
</feature>
<keyword evidence="13" id="KW-1185">Reference proteome</keyword>
<evidence type="ECO:0000313" key="12">
    <source>
        <dbReference type="EMBL" id="KAK9975776.1"/>
    </source>
</evidence>
<feature type="compositionally biased region" description="Polar residues" evidence="11">
    <location>
        <begin position="53"/>
        <end position="81"/>
    </location>
</feature>
<evidence type="ECO:0000256" key="2">
    <source>
        <dbReference type="ARBA" id="ARBA00009801"/>
    </source>
</evidence>
<evidence type="ECO:0000256" key="11">
    <source>
        <dbReference type="SAM" id="MobiDB-lite"/>
    </source>
</evidence>
<keyword evidence="4" id="KW-0690">Ribosome biogenesis</keyword>
<protein>
    <recommendedName>
        <fullName evidence="3">H/ACA ribonucleoprotein complex non-core subunit NAF1</fullName>
    </recommendedName>
</protein>
<evidence type="ECO:0000256" key="5">
    <source>
        <dbReference type="ARBA" id="ARBA00022552"/>
    </source>
</evidence>
<evidence type="ECO:0000256" key="8">
    <source>
        <dbReference type="ARBA" id="ARBA00023242"/>
    </source>
</evidence>
<dbReference type="FunFam" id="2.40.10.230:FF:000002">
    <property type="entry name" value="H/ACA ribonucleoprotein complex non-core subunit NAF1"/>
    <property type="match status" value="1"/>
</dbReference>
<dbReference type="InterPro" id="IPR038664">
    <property type="entry name" value="Gar1/Naf1_Cbf5-bd_sf"/>
</dbReference>
<feature type="compositionally biased region" description="Basic and acidic residues" evidence="11">
    <location>
        <begin position="435"/>
        <end position="451"/>
    </location>
</feature>
<gene>
    <name evidence="12" type="ORF">ABG768_021009</name>
</gene>
<comment type="function">
    <text evidence="9">RNA-binding protein required for the maturation of box H/ACA snoRNPs complex and ribosome biogenesis. During assembly of the H/ACA snoRNPs complex, it associates with the complex and disappears during maturation of the complex and is replaced by NOLA1/GAR1 to yield mature H/ACA snoRNPs complex. Probably competes with NOLA1/GAR1 for binding with DKC1/NOLA4.</text>
</comment>
<dbReference type="GO" id="GO:0043489">
    <property type="term" value="P:RNA stabilization"/>
    <property type="evidence" value="ECO:0007669"/>
    <property type="project" value="UniProtKB-ARBA"/>
</dbReference>
<dbReference type="InterPro" id="IPR040309">
    <property type="entry name" value="Naf1"/>
</dbReference>